<evidence type="ECO:0000256" key="11">
    <source>
        <dbReference type="ARBA" id="ARBA00022989"/>
    </source>
</evidence>
<keyword evidence="11 15" id="KW-1133">Transmembrane helix</keyword>
<evidence type="ECO:0000313" key="19">
    <source>
        <dbReference type="Proteomes" id="UP000036987"/>
    </source>
</evidence>
<dbReference type="GO" id="GO:0016020">
    <property type="term" value="C:membrane"/>
    <property type="evidence" value="ECO:0007669"/>
    <property type="project" value="UniProtKB-SubCell"/>
</dbReference>
<dbReference type="CDD" id="cd16461">
    <property type="entry name" value="RING-H2_EL5-like"/>
    <property type="match status" value="1"/>
</dbReference>
<evidence type="ECO:0000256" key="2">
    <source>
        <dbReference type="ARBA" id="ARBA00004167"/>
    </source>
</evidence>
<proteinExistence type="inferred from homology"/>
<dbReference type="Pfam" id="PF13639">
    <property type="entry name" value="zf-RING_2"/>
    <property type="match status" value="1"/>
</dbReference>
<feature type="chain" id="PRO_5005527351" description="RING-type E3 ubiquitin transferase" evidence="16">
    <location>
        <begin position="28"/>
        <end position="295"/>
    </location>
</feature>
<keyword evidence="6 15" id="KW-0812">Transmembrane</keyword>
<dbReference type="STRING" id="29655.A0A0K9NTJ3"/>
<evidence type="ECO:0000313" key="18">
    <source>
        <dbReference type="EMBL" id="KMZ59270.1"/>
    </source>
</evidence>
<dbReference type="InterPro" id="IPR053238">
    <property type="entry name" value="RING-H2_zinc_finger"/>
</dbReference>
<evidence type="ECO:0000256" key="7">
    <source>
        <dbReference type="ARBA" id="ARBA00022723"/>
    </source>
</evidence>
<dbReference type="OrthoDB" id="8062037at2759"/>
<comment type="similarity">
    <text evidence="13">Belongs to the RING-type zinc finger family. ATL subfamily.</text>
</comment>
<evidence type="ECO:0000256" key="14">
    <source>
        <dbReference type="PROSITE-ProRule" id="PRU00175"/>
    </source>
</evidence>
<name>A0A0K9NTJ3_ZOSMR</name>
<dbReference type="SMART" id="SM00184">
    <property type="entry name" value="RING"/>
    <property type="match status" value="1"/>
</dbReference>
<keyword evidence="19" id="KW-1185">Reference proteome</keyword>
<dbReference type="PROSITE" id="PS50089">
    <property type="entry name" value="ZF_RING_2"/>
    <property type="match status" value="1"/>
</dbReference>
<keyword evidence="16" id="KW-0732">Signal</keyword>
<dbReference type="GO" id="GO:0008270">
    <property type="term" value="F:zinc ion binding"/>
    <property type="evidence" value="ECO:0007669"/>
    <property type="project" value="UniProtKB-KW"/>
</dbReference>
<keyword evidence="10" id="KW-0862">Zinc</keyword>
<evidence type="ECO:0000256" key="1">
    <source>
        <dbReference type="ARBA" id="ARBA00000900"/>
    </source>
</evidence>
<dbReference type="OMA" id="RIRNSWI"/>
<dbReference type="Proteomes" id="UP000036987">
    <property type="component" value="Unassembled WGS sequence"/>
</dbReference>
<keyword evidence="9" id="KW-0833">Ubl conjugation pathway</keyword>
<dbReference type="SUPFAM" id="SSF57850">
    <property type="entry name" value="RING/U-box"/>
    <property type="match status" value="1"/>
</dbReference>
<keyword evidence="5" id="KW-0808">Transferase</keyword>
<dbReference type="GO" id="GO:0061630">
    <property type="term" value="F:ubiquitin protein ligase activity"/>
    <property type="evidence" value="ECO:0007669"/>
    <property type="project" value="UniProtKB-EC"/>
</dbReference>
<keyword evidence="7" id="KW-0479">Metal-binding</keyword>
<organism evidence="18 19">
    <name type="scientific">Zostera marina</name>
    <name type="common">Eelgrass</name>
    <dbReference type="NCBI Taxonomy" id="29655"/>
    <lineage>
        <taxon>Eukaryota</taxon>
        <taxon>Viridiplantae</taxon>
        <taxon>Streptophyta</taxon>
        <taxon>Embryophyta</taxon>
        <taxon>Tracheophyta</taxon>
        <taxon>Spermatophyta</taxon>
        <taxon>Magnoliopsida</taxon>
        <taxon>Liliopsida</taxon>
        <taxon>Zosteraceae</taxon>
        <taxon>Zostera</taxon>
    </lineage>
</organism>
<evidence type="ECO:0000256" key="4">
    <source>
        <dbReference type="ARBA" id="ARBA00012483"/>
    </source>
</evidence>
<dbReference type="InterPro" id="IPR001841">
    <property type="entry name" value="Znf_RING"/>
</dbReference>
<dbReference type="PANTHER" id="PTHR14155:SF263">
    <property type="entry name" value="E3 UBIQUITIN-PROTEIN LIGASE ATL6"/>
    <property type="match status" value="1"/>
</dbReference>
<accession>A0A0K9NTJ3</accession>
<dbReference type="InterPro" id="IPR013083">
    <property type="entry name" value="Znf_RING/FYVE/PHD"/>
</dbReference>
<keyword evidence="12 15" id="KW-0472">Membrane</keyword>
<evidence type="ECO:0000256" key="5">
    <source>
        <dbReference type="ARBA" id="ARBA00022679"/>
    </source>
</evidence>
<evidence type="ECO:0000256" key="16">
    <source>
        <dbReference type="SAM" id="SignalP"/>
    </source>
</evidence>
<dbReference type="Gene3D" id="3.30.40.10">
    <property type="entry name" value="Zinc/RING finger domain, C3HC4 (zinc finger)"/>
    <property type="match status" value="1"/>
</dbReference>
<dbReference type="FunFam" id="3.30.40.10:FF:000187">
    <property type="entry name" value="E3 ubiquitin-protein ligase ATL6"/>
    <property type="match status" value="1"/>
</dbReference>
<gene>
    <name evidence="18" type="ORF">ZOSMA_6G02060</name>
</gene>
<feature type="domain" description="RING-type" evidence="17">
    <location>
        <begin position="121"/>
        <end position="163"/>
    </location>
</feature>
<comment type="pathway">
    <text evidence="3">Protein modification; protein ubiquitination.</text>
</comment>
<evidence type="ECO:0000256" key="8">
    <source>
        <dbReference type="ARBA" id="ARBA00022771"/>
    </source>
</evidence>
<comment type="caution">
    <text evidence="18">The sequence shown here is derived from an EMBL/GenBank/DDBJ whole genome shotgun (WGS) entry which is preliminary data.</text>
</comment>
<evidence type="ECO:0000256" key="12">
    <source>
        <dbReference type="ARBA" id="ARBA00023136"/>
    </source>
</evidence>
<dbReference type="PANTHER" id="PTHR14155">
    <property type="entry name" value="RING FINGER DOMAIN-CONTAINING"/>
    <property type="match status" value="1"/>
</dbReference>
<reference evidence="19" key="1">
    <citation type="journal article" date="2016" name="Nature">
        <title>The genome of the seagrass Zostera marina reveals angiosperm adaptation to the sea.</title>
        <authorList>
            <person name="Olsen J.L."/>
            <person name="Rouze P."/>
            <person name="Verhelst B."/>
            <person name="Lin Y.-C."/>
            <person name="Bayer T."/>
            <person name="Collen J."/>
            <person name="Dattolo E."/>
            <person name="De Paoli E."/>
            <person name="Dittami S."/>
            <person name="Maumus F."/>
            <person name="Michel G."/>
            <person name="Kersting A."/>
            <person name="Lauritano C."/>
            <person name="Lohaus R."/>
            <person name="Toepel M."/>
            <person name="Tonon T."/>
            <person name="Vanneste K."/>
            <person name="Amirebrahimi M."/>
            <person name="Brakel J."/>
            <person name="Bostroem C."/>
            <person name="Chovatia M."/>
            <person name="Grimwood J."/>
            <person name="Jenkins J.W."/>
            <person name="Jueterbock A."/>
            <person name="Mraz A."/>
            <person name="Stam W.T."/>
            <person name="Tice H."/>
            <person name="Bornberg-Bauer E."/>
            <person name="Green P.J."/>
            <person name="Pearson G.A."/>
            <person name="Procaccini G."/>
            <person name="Duarte C.M."/>
            <person name="Schmutz J."/>
            <person name="Reusch T.B.H."/>
            <person name="Van de Peer Y."/>
        </authorList>
    </citation>
    <scope>NUCLEOTIDE SEQUENCE [LARGE SCALE GENOMIC DNA]</scope>
    <source>
        <strain evidence="19">cv. Finnish</strain>
    </source>
</reference>
<evidence type="ECO:0000256" key="3">
    <source>
        <dbReference type="ARBA" id="ARBA00004906"/>
    </source>
</evidence>
<dbReference type="EC" id="2.3.2.27" evidence="4"/>
<comment type="catalytic activity">
    <reaction evidence="1">
        <text>S-ubiquitinyl-[E2 ubiquitin-conjugating enzyme]-L-cysteine + [acceptor protein]-L-lysine = [E2 ubiquitin-conjugating enzyme]-L-cysteine + N(6)-ubiquitinyl-[acceptor protein]-L-lysine.</text>
        <dbReference type="EC" id="2.3.2.27"/>
    </reaction>
</comment>
<evidence type="ECO:0000256" key="9">
    <source>
        <dbReference type="ARBA" id="ARBA00022786"/>
    </source>
</evidence>
<evidence type="ECO:0000256" key="10">
    <source>
        <dbReference type="ARBA" id="ARBA00022833"/>
    </source>
</evidence>
<dbReference type="EMBL" id="LFYR01001803">
    <property type="protein sequence ID" value="KMZ59270.1"/>
    <property type="molecule type" value="Genomic_DNA"/>
</dbReference>
<evidence type="ECO:0000256" key="13">
    <source>
        <dbReference type="ARBA" id="ARBA00024209"/>
    </source>
</evidence>
<keyword evidence="8 14" id="KW-0863">Zinc-finger</keyword>
<evidence type="ECO:0000256" key="6">
    <source>
        <dbReference type="ARBA" id="ARBA00022692"/>
    </source>
</evidence>
<protein>
    <recommendedName>
        <fullName evidence="4">RING-type E3 ubiquitin transferase</fullName>
        <ecNumber evidence="4">2.3.2.27</ecNumber>
    </recommendedName>
</protein>
<sequence length="295" mass="33350">MATLLDNPSIIFILLFWSPAFFSSVNGKSEEKQEINLDFNLTTMIMIAIFVVAILLVTCLFIYFHRRRTTSNDFLNFMMPIVRSWRGPATVGLDPVVIETFPTMIYSDVKSLMTGNSPLECAVCICEFEDDEELTLLPKCDHVFHPQCISMWLASHTTCPVCRGNLAAPPYESFRSVFPATAENRGTRAVEEEEEEMTSEDHVAMRVGEDELGWAGRSRRSLSNRIRNSWISSSARPEVGRSTRIEEAWEPDDSERYTLRLPENVRKELIAGSTSTSLRSMRCPTTATVGLSSRL</sequence>
<evidence type="ECO:0000256" key="15">
    <source>
        <dbReference type="SAM" id="Phobius"/>
    </source>
</evidence>
<feature type="signal peptide" evidence="16">
    <location>
        <begin position="1"/>
        <end position="27"/>
    </location>
</feature>
<comment type="subcellular location">
    <subcellularLocation>
        <location evidence="2">Membrane</location>
        <topology evidence="2">Single-pass membrane protein</topology>
    </subcellularLocation>
</comment>
<evidence type="ECO:0000259" key="17">
    <source>
        <dbReference type="PROSITE" id="PS50089"/>
    </source>
</evidence>
<dbReference type="AlphaFoldDB" id="A0A0K9NTJ3"/>
<feature type="transmembrane region" description="Helical" evidence="15">
    <location>
        <begin position="43"/>
        <end position="64"/>
    </location>
</feature>